<proteinExistence type="predicted"/>
<evidence type="ECO:0000313" key="2">
    <source>
        <dbReference type="Proteomes" id="UP001381693"/>
    </source>
</evidence>
<dbReference type="AlphaFoldDB" id="A0AAN8WJV5"/>
<feature type="non-terminal residue" evidence="1">
    <location>
        <position position="1"/>
    </location>
</feature>
<dbReference type="Proteomes" id="UP001381693">
    <property type="component" value="Unassembled WGS sequence"/>
</dbReference>
<dbReference type="EMBL" id="JAXCGZ010022728">
    <property type="protein sequence ID" value="KAK7025959.1"/>
    <property type="molecule type" value="Genomic_DNA"/>
</dbReference>
<protein>
    <submittedName>
        <fullName evidence="1">Uncharacterized protein</fullName>
    </submittedName>
</protein>
<gene>
    <name evidence="1" type="ORF">SK128_022745</name>
</gene>
<accession>A0AAN8WJV5</accession>
<keyword evidence="2" id="KW-1185">Reference proteome</keyword>
<organism evidence="1 2">
    <name type="scientific">Halocaridina rubra</name>
    <name type="common">Hawaiian red shrimp</name>
    <dbReference type="NCBI Taxonomy" id="373956"/>
    <lineage>
        <taxon>Eukaryota</taxon>
        <taxon>Metazoa</taxon>
        <taxon>Ecdysozoa</taxon>
        <taxon>Arthropoda</taxon>
        <taxon>Crustacea</taxon>
        <taxon>Multicrustacea</taxon>
        <taxon>Malacostraca</taxon>
        <taxon>Eumalacostraca</taxon>
        <taxon>Eucarida</taxon>
        <taxon>Decapoda</taxon>
        <taxon>Pleocyemata</taxon>
        <taxon>Caridea</taxon>
        <taxon>Atyoidea</taxon>
        <taxon>Atyidae</taxon>
        <taxon>Halocaridina</taxon>
    </lineage>
</organism>
<sequence>WPRPKVMWYIDGFLVDDQMDNDIEKNILNQRLNRLMPLKLVSSSISFLHGPSEKSWLQVTQHNRIQNVKNRIVKSHRENLDPHYDIKNTVALGPFSRSDLKKLVTCEAINTNLTSPATATVM</sequence>
<feature type="non-terminal residue" evidence="1">
    <location>
        <position position="122"/>
    </location>
</feature>
<reference evidence="1 2" key="1">
    <citation type="submission" date="2023-11" db="EMBL/GenBank/DDBJ databases">
        <title>Halocaridina rubra genome assembly.</title>
        <authorList>
            <person name="Smith C."/>
        </authorList>
    </citation>
    <scope>NUCLEOTIDE SEQUENCE [LARGE SCALE GENOMIC DNA]</scope>
    <source>
        <strain evidence="1">EP-1</strain>
        <tissue evidence="1">Whole</tissue>
    </source>
</reference>
<comment type="caution">
    <text evidence="1">The sequence shown here is derived from an EMBL/GenBank/DDBJ whole genome shotgun (WGS) entry which is preliminary data.</text>
</comment>
<evidence type="ECO:0000313" key="1">
    <source>
        <dbReference type="EMBL" id="KAK7025959.1"/>
    </source>
</evidence>
<name>A0AAN8WJV5_HALRR</name>